<gene>
    <name evidence="1" type="ORF">F8B43_3934</name>
</gene>
<comment type="caution">
    <text evidence="1">The sequence shown here is derived from an EMBL/GenBank/DDBJ whole genome shotgun (WGS) entry which is preliminary data.</text>
</comment>
<dbReference type="EMBL" id="WEKV01000014">
    <property type="protein sequence ID" value="KAB7784011.1"/>
    <property type="molecule type" value="Genomic_DNA"/>
</dbReference>
<name>A0A833J5P4_9HYPH</name>
<protein>
    <submittedName>
        <fullName evidence="1">Uncharacterized protein</fullName>
    </submittedName>
</protein>
<evidence type="ECO:0000313" key="2">
    <source>
        <dbReference type="Proteomes" id="UP000469949"/>
    </source>
</evidence>
<organism evidence="1 2">
    <name type="scientific">Methylorubrum populi</name>
    <dbReference type="NCBI Taxonomy" id="223967"/>
    <lineage>
        <taxon>Bacteria</taxon>
        <taxon>Pseudomonadati</taxon>
        <taxon>Pseudomonadota</taxon>
        <taxon>Alphaproteobacteria</taxon>
        <taxon>Hyphomicrobiales</taxon>
        <taxon>Methylobacteriaceae</taxon>
        <taxon>Methylorubrum</taxon>
    </lineage>
</organism>
<reference evidence="1 2" key="1">
    <citation type="submission" date="2019-10" db="EMBL/GenBank/DDBJ databases">
        <title>Draft Genome Sequence of the Caffeine Degrading Methylotroph Methylorubrum populi PINKEL.</title>
        <authorList>
            <person name="Dawson S.C."/>
            <person name="Zhang X."/>
            <person name="Wright M.E."/>
            <person name="Sharma G."/>
            <person name="Langner J.T."/>
            <person name="Ditty J.L."/>
            <person name="Subuyuj G.A."/>
        </authorList>
    </citation>
    <scope>NUCLEOTIDE SEQUENCE [LARGE SCALE GENOMIC DNA]</scope>
    <source>
        <strain evidence="1 2">Pinkel</strain>
    </source>
</reference>
<proteinExistence type="predicted"/>
<dbReference type="AlphaFoldDB" id="A0A833J5P4"/>
<sequence length="44" mass="4759">MRASTAVFMASTYAMRSSIASRSSDHDQLLAEHLQTRSAGFVAV</sequence>
<dbReference type="Proteomes" id="UP000469949">
    <property type="component" value="Unassembled WGS sequence"/>
</dbReference>
<accession>A0A833J5P4</accession>
<evidence type="ECO:0000313" key="1">
    <source>
        <dbReference type="EMBL" id="KAB7784011.1"/>
    </source>
</evidence>